<name>A0ABT2AWX2_9ACTN</name>
<dbReference type="RefSeq" id="WP_258777096.1">
    <property type="nucleotide sequence ID" value="NZ_JANUGP010000003.1"/>
</dbReference>
<feature type="region of interest" description="Disordered" evidence="1">
    <location>
        <begin position="22"/>
        <end position="59"/>
    </location>
</feature>
<evidence type="ECO:0000313" key="2">
    <source>
        <dbReference type="EMBL" id="MCS0600741.1"/>
    </source>
</evidence>
<dbReference type="EMBL" id="JANUGP010000003">
    <property type="protein sequence ID" value="MCS0600741.1"/>
    <property type="molecule type" value="Genomic_DNA"/>
</dbReference>
<dbReference type="Proteomes" id="UP001205612">
    <property type="component" value="Unassembled WGS sequence"/>
</dbReference>
<organism evidence="2 3">
    <name type="scientific">Streptomyces pyxinicus</name>
    <dbReference type="NCBI Taxonomy" id="2970331"/>
    <lineage>
        <taxon>Bacteria</taxon>
        <taxon>Bacillati</taxon>
        <taxon>Actinomycetota</taxon>
        <taxon>Actinomycetes</taxon>
        <taxon>Kitasatosporales</taxon>
        <taxon>Streptomycetaceae</taxon>
        <taxon>Streptomyces</taxon>
    </lineage>
</organism>
<keyword evidence="3" id="KW-1185">Reference proteome</keyword>
<proteinExistence type="predicted"/>
<protein>
    <submittedName>
        <fullName evidence="2">Uncharacterized protein</fullName>
    </submittedName>
</protein>
<reference evidence="2 3" key="1">
    <citation type="submission" date="2022-08" db="EMBL/GenBank/DDBJ databases">
        <authorList>
            <person name="Somphong A."/>
            <person name="Phongsopitanun W."/>
        </authorList>
    </citation>
    <scope>NUCLEOTIDE SEQUENCE [LARGE SCALE GENOMIC DNA]</scope>
    <source>
        <strain evidence="2 3">LP11</strain>
    </source>
</reference>
<sequence length="148" mass="16162">MDIANQLALIDRLCAREFPAERGRTDVGTGGPGYLTAELLHSGDPGEADAADREETEAQYEADRDALAERLSERWGPPQHFSLYSVLERLTVGDAVVAEPWGTLSGHVPDVQLWHIPGAGRWFALGVSRWGGEPPYRLLAVVTETDPV</sequence>
<evidence type="ECO:0000256" key="1">
    <source>
        <dbReference type="SAM" id="MobiDB-lite"/>
    </source>
</evidence>
<gene>
    <name evidence="2" type="ORF">NX794_05780</name>
</gene>
<evidence type="ECO:0000313" key="3">
    <source>
        <dbReference type="Proteomes" id="UP001205612"/>
    </source>
</evidence>
<comment type="caution">
    <text evidence="2">The sequence shown here is derived from an EMBL/GenBank/DDBJ whole genome shotgun (WGS) entry which is preliminary data.</text>
</comment>
<feature type="compositionally biased region" description="Acidic residues" evidence="1">
    <location>
        <begin position="46"/>
        <end position="59"/>
    </location>
</feature>
<accession>A0ABT2AWX2</accession>